<proteinExistence type="predicted"/>
<name>A0ABD1V492_9LAMI</name>
<dbReference type="Proteomes" id="UP001604336">
    <property type="component" value="Unassembled WGS sequence"/>
</dbReference>
<evidence type="ECO:0000313" key="3">
    <source>
        <dbReference type="Proteomes" id="UP001604336"/>
    </source>
</evidence>
<sequence>MSSLPAAALSPPPKRHSQGASPHCLPFLPGTQPNHSLSPSFLPREHRLAAWPSYLGLDQTLAYLLFKGASLSCLPSHLGLGQTASYLFPSFQGSIVSLLGPPTWDSTKSQLISFLPSKGASSRCLALPPGTWPNHSLSPSFLPWEHRLAA</sequence>
<evidence type="ECO:0000313" key="2">
    <source>
        <dbReference type="EMBL" id="KAL2532149.1"/>
    </source>
</evidence>
<accession>A0ABD1V492</accession>
<evidence type="ECO:0000256" key="1">
    <source>
        <dbReference type="SAM" id="MobiDB-lite"/>
    </source>
</evidence>
<dbReference type="EMBL" id="JBFOLK010000002">
    <property type="protein sequence ID" value="KAL2532149.1"/>
    <property type="molecule type" value="Genomic_DNA"/>
</dbReference>
<feature type="region of interest" description="Disordered" evidence="1">
    <location>
        <begin position="1"/>
        <end position="25"/>
    </location>
</feature>
<protein>
    <submittedName>
        <fullName evidence="2">Uncharacterized protein</fullName>
    </submittedName>
</protein>
<keyword evidence="3" id="KW-1185">Reference proteome</keyword>
<gene>
    <name evidence="2" type="ORF">Adt_05500</name>
</gene>
<organism evidence="2 3">
    <name type="scientific">Abeliophyllum distichum</name>
    <dbReference type="NCBI Taxonomy" id="126358"/>
    <lineage>
        <taxon>Eukaryota</taxon>
        <taxon>Viridiplantae</taxon>
        <taxon>Streptophyta</taxon>
        <taxon>Embryophyta</taxon>
        <taxon>Tracheophyta</taxon>
        <taxon>Spermatophyta</taxon>
        <taxon>Magnoliopsida</taxon>
        <taxon>eudicotyledons</taxon>
        <taxon>Gunneridae</taxon>
        <taxon>Pentapetalae</taxon>
        <taxon>asterids</taxon>
        <taxon>lamiids</taxon>
        <taxon>Lamiales</taxon>
        <taxon>Oleaceae</taxon>
        <taxon>Forsythieae</taxon>
        <taxon>Abeliophyllum</taxon>
    </lineage>
</organism>
<reference evidence="3" key="1">
    <citation type="submission" date="2024-07" db="EMBL/GenBank/DDBJ databases">
        <title>Two chromosome-level genome assemblies of Korean endemic species Abeliophyllum distichum and Forsythia ovata (Oleaceae).</title>
        <authorList>
            <person name="Jang H."/>
        </authorList>
    </citation>
    <scope>NUCLEOTIDE SEQUENCE [LARGE SCALE GENOMIC DNA]</scope>
</reference>
<comment type="caution">
    <text evidence="2">The sequence shown here is derived from an EMBL/GenBank/DDBJ whole genome shotgun (WGS) entry which is preliminary data.</text>
</comment>
<dbReference type="AlphaFoldDB" id="A0ABD1V492"/>